<organism evidence="2 3">
    <name type="scientific">Caloramator australicus RC3</name>
    <dbReference type="NCBI Taxonomy" id="857293"/>
    <lineage>
        <taxon>Bacteria</taxon>
        <taxon>Bacillati</taxon>
        <taxon>Bacillota</taxon>
        <taxon>Clostridia</taxon>
        <taxon>Eubacteriales</taxon>
        <taxon>Clostridiaceae</taxon>
        <taxon>Caloramator</taxon>
    </lineage>
</organism>
<protein>
    <submittedName>
        <fullName evidence="2">Uncharacterized protein</fullName>
    </submittedName>
</protein>
<dbReference type="Proteomes" id="UP000007652">
    <property type="component" value="Unassembled WGS sequence"/>
</dbReference>
<comment type="caution">
    <text evidence="2">The sequence shown here is derived from an EMBL/GenBank/DDBJ whole genome shotgun (WGS) entry which is preliminary data.</text>
</comment>
<dbReference type="AlphaFoldDB" id="I7K7Z8"/>
<proteinExistence type="predicted"/>
<keyword evidence="1" id="KW-0472">Membrane</keyword>
<sequence>MNKKKILLIGVLITLIVVILIYNYISDSSKTMMKLGESDNWRIEAFIENNKDIYIFRPTLYPKFYPNNSLEIKVMWNLNEKLLISDVNSPKLTGSYSFSEFQAKNLPDIPLQHFNFLNGNRKEIYRLLSQSSIDILWKQGNGELKKDTIFLKCK</sequence>
<name>I7K7Z8_9CLOT</name>
<keyword evidence="1" id="KW-0812">Transmembrane</keyword>
<feature type="transmembrane region" description="Helical" evidence="1">
    <location>
        <begin position="6"/>
        <end position="25"/>
    </location>
</feature>
<evidence type="ECO:0000313" key="3">
    <source>
        <dbReference type="Proteomes" id="UP000007652"/>
    </source>
</evidence>
<dbReference type="EMBL" id="CAKP01000082">
    <property type="protein sequence ID" value="CCJ33664.1"/>
    <property type="molecule type" value="Genomic_DNA"/>
</dbReference>
<keyword evidence="3" id="KW-1185">Reference proteome</keyword>
<accession>I7K7Z8</accession>
<reference evidence="2 3" key="1">
    <citation type="journal article" date="2011" name="J. Bacteriol.">
        <title>Draft genome sequence of Caloramator australicus strain RC3T, a thermoanaerobe from the Great Artesian Basin of Australia.</title>
        <authorList>
            <person name="Ogg C.D."/>
            <person name="Patel B.K.C."/>
        </authorList>
    </citation>
    <scope>NUCLEOTIDE SEQUENCE [LARGE SCALE GENOMIC DNA]</scope>
    <source>
        <strain evidence="2 3">RC3</strain>
    </source>
</reference>
<evidence type="ECO:0000256" key="1">
    <source>
        <dbReference type="SAM" id="Phobius"/>
    </source>
</evidence>
<dbReference type="RefSeq" id="WP_008908928.1">
    <property type="nucleotide sequence ID" value="NZ_CAKP01000082.1"/>
</dbReference>
<keyword evidence="1" id="KW-1133">Transmembrane helix</keyword>
<dbReference type="OrthoDB" id="2083007at2"/>
<evidence type="ECO:0000313" key="2">
    <source>
        <dbReference type="EMBL" id="CCJ33664.1"/>
    </source>
</evidence>
<gene>
    <name evidence="2" type="ORF">CAAU_1580</name>
</gene>